<sequence length="71" mass="7680">MTDPAAAPRVLPEAPWAREALRCPITGTPLVEVVGQDGALALENTSTERVLRYPVRDGVPVLLPHEAIERP</sequence>
<gene>
    <name evidence="1" type="ORF">ATL40_1940</name>
</gene>
<protein>
    <submittedName>
        <fullName evidence="1">Uncharacterized protein</fullName>
    </submittedName>
</protein>
<dbReference type="SUPFAM" id="SSF158997">
    <property type="entry name" value="Trm112p-like"/>
    <property type="match status" value="1"/>
</dbReference>
<dbReference type="Gene3D" id="2.20.25.10">
    <property type="match status" value="1"/>
</dbReference>
<dbReference type="OrthoDB" id="9812205at2"/>
<dbReference type="Proteomes" id="UP000224915">
    <property type="component" value="Unassembled WGS sequence"/>
</dbReference>
<dbReference type="AlphaFoldDB" id="A0A2A9D323"/>
<reference evidence="1 2" key="1">
    <citation type="submission" date="2017-10" db="EMBL/GenBank/DDBJ databases">
        <title>Sequencing the genomes of 1000 actinobacteria strains.</title>
        <authorList>
            <person name="Klenk H.-P."/>
        </authorList>
    </citation>
    <scope>NUCLEOTIDE SEQUENCE [LARGE SCALE GENOMIC DNA]</scope>
    <source>
        <strain evidence="1 2">DSM 21801</strain>
    </source>
</reference>
<comment type="caution">
    <text evidence="1">The sequence shown here is derived from an EMBL/GenBank/DDBJ whole genome shotgun (WGS) entry which is preliminary data.</text>
</comment>
<evidence type="ECO:0000313" key="1">
    <source>
        <dbReference type="EMBL" id="PFG20342.1"/>
    </source>
</evidence>
<dbReference type="EMBL" id="PDJD01000001">
    <property type="protein sequence ID" value="PFG20342.1"/>
    <property type="molecule type" value="Genomic_DNA"/>
</dbReference>
<proteinExistence type="predicted"/>
<accession>A0A2A9D323</accession>
<name>A0A2A9D323_9MICO</name>
<evidence type="ECO:0000313" key="2">
    <source>
        <dbReference type="Proteomes" id="UP000224915"/>
    </source>
</evidence>
<keyword evidence="2" id="KW-1185">Reference proteome</keyword>
<dbReference type="RefSeq" id="WP_098469345.1">
    <property type="nucleotide sequence ID" value="NZ_PDJD01000001.1"/>
</dbReference>
<organism evidence="1 2">
    <name type="scientific">Serinibacter salmoneus</name>
    <dbReference type="NCBI Taxonomy" id="556530"/>
    <lineage>
        <taxon>Bacteria</taxon>
        <taxon>Bacillati</taxon>
        <taxon>Actinomycetota</taxon>
        <taxon>Actinomycetes</taxon>
        <taxon>Micrococcales</taxon>
        <taxon>Beutenbergiaceae</taxon>
        <taxon>Serinibacter</taxon>
    </lineage>
</organism>